<dbReference type="PANTHER" id="PTHR23222">
    <property type="entry name" value="PROHIBITIN"/>
    <property type="match status" value="1"/>
</dbReference>
<proteinExistence type="predicted"/>
<dbReference type="KEGG" id="bbd:Belba_1282"/>
<dbReference type="Proteomes" id="UP000006050">
    <property type="component" value="Chromosome"/>
</dbReference>
<accession>I3Z3U3</accession>
<organism evidence="4 5">
    <name type="scientific">Belliella baltica (strain DSM 15883 / CIP 108006 / LMG 21964 / BA134)</name>
    <dbReference type="NCBI Taxonomy" id="866536"/>
    <lineage>
        <taxon>Bacteria</taxon>
        <taxon>Pseudomonadati</taxon>
        <taxon>Bacteroidota</taxon>
        <taxon>Cytophagia</taxon>
        <taxon>Cytophagales</taxon>
        <taxon>Cyclobacteriaceae</taxon>
        <taxon>Belliella</taxon>
    </lineage>
</organism>
<keyword evidence="4" id="KW-0378">Hydrolase</keyword>
<name>I3Z3U3_BELBD</name>
<comment type="subcellular location">
    <subcellularLocation>
        <location evidence="1">Membrane</location>
        <topology evidence="1">Single-pass membrane protein</topology>
    </subcellularLocation>
</comment>
<evidence type="ECO:0000256" key="2">
    <source>
        <dbReference type="SAM" id="SignalP"/>
    </source>
</evidence>
<feature type="chain" id="PRO_5003684085" evidence="2">
    <location>
        <begin position="22"/>
        <end position="266"/>
    </location>
</feature>
<dbReference type="CDD" id="cd03401">
    <property type="entry name" value="SPFH_prohibitin"/>
    <property type="match status" value="1"/>
</dbReference>
<dbReference type="GO" id="GO:0016020">
    <property type="term" value="C:membrane"/>
    <property type="evidence" value="ECO:0007669"/>
    <property type="project" value="UniProtKB-SubCell"/>
</dbReference>
<dbReference type="EMBL" id="CP003281">
    <property type="protein sequence ID" value="AFL83911.1"/>
    <property type="molecule type" value="Genomic_DNA"/>
</dbReference>
<dbReference type="InterPro" id="IPR036013">
    <property type="entry name" value="Band_7/SPFH_dom_sf"/>
</dbReference>
<evidence type="ECO:0000313" key="5">
    <source>
        <dbReference type="Proteomes" id="UP000006050"/>
    </source>
</evidence>
<dbReference type="GO" id="GO:0006508">
    <property type="term" value="P:proteolysis"/>
    <property type="evidence" value="ECO:0007669"/>
    <property type="project" value="UniProtKB-KW"/>
</dbReference>
<dbReference type="PATRIC" id="fig|866536.3.peg.1325"/>
<keyword evidence="5" id="KW-1185">Reference proteome</keyword>
<dbReference type="InterPro" id="IPR000163">
    <property type="entry name" value="Prohibitin"/>
</dbReference>
<dbReference type="HOGENOM" id="CLU_047969_4_2_10"/>
<dbReference type="STRING" id="866536.Belba_1282"/>
<keyword evidence="2" id="KW-0732">Signal</keyword>
<dbReference type="Gene3D" id="3.30.479.30">
    <property type="entry name" value="Band 7 domain"/>
    <property type="match status" value="1"/>
</dbReference>
<evidence type="ECO:0000259" key="3">
    <source>
        <dbReference type="Pfam" id="PF01145"/>
    </source>
</evidence>
<gene>
    <name evidence="4" type="ordered locus">Belba_1282</name>
</gene>
<feature type="signal peptide" evidence="2">
    <location>
        <begin position="1"/>
        <end position="21"/>
    </location>
</feature>
<dbReference type="PANTHER" id="PTHR23222:SF0">
    <property type="entry name" value="PROHIBITIN 1"/>
    <property type="match status" value="1"/>
</dbReference>
<evidence type="ECO:0000256" key="1">
    <source>
        <dbReference type="ARBA" id="ARBA00004167"/>
    </source>
</evidence>
<dbReference type="PROSITE" id="PS51257">
    <property type="entry name" value="PROKAR_LIPOPROTEIN"/>
    <property type="match status" value="1"/>
</dbReference>
<reference evidence="5" key="1">
    <citation type="submission" date="2012-06" db="EMBL/GenBank/DDBJ databases">
        <title>The complete genome of Belliella baltica DSM 15883.</title>
        <authorList>
            <person name="Lucas S."/>
            <person name="Copeland A."/>
            <person name="Lapidus A."/>
            <person name="Goodwin L."/>
            <person name="Pitluck S."/>
            <person name="Peters L."/>
            <person name="Mikhailova N."/>
            <person name="Davenport K."/>
            <person name="Kyrpides N."/>
            <person name="Mavromatis K."/>
            <person name="Pagani I."/>
            <person name="Ivanova N."/>
            <person name="Ovchinnikova G."/>
            <person name="Zeytun A."/>
            <person name="Detter J.C."/>
            <person name="Han C."/>
            <person name="Land M."/>
            <person name="Hauser L."/>
            <person name="Markowitz V."/>
            <person name="Cheng J.-F."/>
            <person name="Hugenholtz P."/>
            <person name="Woyke T."/>
            <person name="Wu D."/>
            <person name="Tindall B."/>
            <person name="Pomrenke H."/>
            <person name="Brambilla E."/>
            <person name="Klenk H.-P."/>
            <person name="Eisen J.A."/>
        </authorList>
    </citation>
    <scope>NUCLEOTIDE SEQUENCE [LARGE SCALE GENOMIC DNA]</scope>
    <source>
        <strain evidence="5">DSM 15883 / CIP 108006 / LMG 21964 / BA134</strain>
    </source>
</reference>
<dbReference type="AlphaFoldDB" id="I3Z3U3"/>
<protein>
    <submittedName>
        <fullName evidence="4">Membrane protease subunit, stomatin/prohibitin</fullName>
    </submittedName>
</protein>
<keyword evidence="4" id="KW-0645">Protease</keyword>
<dbReference type="Pfam" id="PF01145">
    <property type="entry name" value="Band_7"/>
    <property type="match status" value="1"/>
</dbReference>
<feature type="domain" description="Band 7" evidence="3">
    <location>
        <begin position="24"/>
        <end position="195"/>
    </location>
</feature>
<dbReference type="OrthoDB" id="9792660at2"/>
<dbReference type="InterPro" id="IPR001107">
    <property type="entry name" value="Band_7"/>
</dbReference>
<evidence type="ECO:0000313" key="4">
    <source>
        <dbReference type="EMBL" id="AFL83911.1"/>
    </source>
</evidence>
<dbReference type="GO" id="GO:0008233">
    <property type="term" value="F:peptidase activity"/>
    <property type="evidence" value="ECO:0007669"/>
    <property type="project" value="UniProtKB-KW"/>
</dbReference>
<dbReference type="PRINTS" id="PR00679">
    <property type="entry name" value="PROHIBITIN"/>
</dbReference>
<sequence>MKTRTYNYLLLSLIFSLGLSACSVVKSGQQAMKWKPYGKGLITEKVYKDGIVWNWPWNGMVKYNVQWQTYKENVAVLTKDELHINLTVSVTLRPIEAELPELELEVGQDYYNKVVRPEFISLTRNVFSNYKYSDVSPKSPEIEKTVFERLVEDTRAKHLEFDNVTVDHIEYPEVVTSAVNKKLAVEQDIEQKDYEMKIADKEAEIQRIRAKGQRDAQQIIDSGLTKTYLQYKALEVQDKLTGSNNAKFYFIPVGADGLPIIVNTDE</sequence>
<dbReference type="eggNOG" id="COG0330">
    <property type="taxonomic scope" value="Bacteria"/>
</dbReference>
<dbReference type="RefSeq" id="WP_014771908.1">
    <property type="nucleotide sequence ID" value="NC_018010.1"/>
</dbReference>
<dbReference type="SUPFAM" id="SSF117892">
    <property type="entry name" value="Band 7/SPFH domain"/>
    <property type="match status" value="1"/>
</dbReference>